<keyword evidence="1" id="KW-0472">Membrane</keyword>
<organism evidence="2 3">
    <name type="scientific">Zea mays</name>
    <name type="common">Maize</name>
    <dbReference type="NCBI Taxonomy" id="4577"/>
    <lineage>
        <taxon>Eukaryota</taxon>
        <taxon>Viridiplantae</taxon>
        <taxon>Streptophyta</taxon>
        <taxon>Embryophyta</taxon>
        <taxon>Tracheophyta</taxon>
        <taxon>Spermatophyta</taxon>
        <taxon>Magnoliopsida</taxon>
        <taxon>Liliopsida</taxon>
        <taxon>Poales</taxon>
        <taxon>Poaceae</taxon>
        <taxon>PACMAD clade</taxon>
        <taxon>Panicoideae</taxon>
        <taxon>Andropogonodae</taxon>
        <taxon>Andropogoneae</taxon>
        <taxon>Tripsacinae</taxon>
        <taxon>Zea</taxon>
    </lineage>
</organism>
<dbReference type="EnsemblPlants" id="Zm00001eb181830_T001">
    <property type="protein sequence ID" value="Zm00001eb181830_P001"/>
    <property type="gene ID" value="Zm00001eb181830"/>
</dbReference>
<evidence type="ECO:0000313" key="2">
    <source>
        <dbReference type="EnsemblPlants" id="Zm00001eb181830_P001"/>
    </source>
</evidence>
<evidence type="ECO:0000313" key="3">
    <source>
        <dbReference type="Proteomes" id="UP000007305"/>
    </source>
</evidence>
<keyword evidence="1" id="KW-0812">Transmembrane</keyword>
<accession>A0A804NS15</accession>
<reference evidence="2" key="3">
    <citation type="submission" date="2021-05" db="UniProtKB">
        <authorList>
            <consortium name="EnsemblPlants"/>
        </authorList>
    </citation>
    <scope>IDENTIFICATION</scope>
    <source>
        <strain evidence="2">cv. B73</strain>
    </source>
</reference>
<name>A0A804NS15_MAIZE</name>
<proteinExistence type="predicted"/>
<reference evidence="2" key="2">
    <citation type="submission" date="2019-07" db="EMBL/GenBank/DDBJ databases">
        <authorList>
            <person name="Seetharam A."/>
            <person name="Woodhouse M."/>
            <person name="Cannon E."/>
        </authorList>
    </citation>
    <scope>NUCLEOTIDE SEQUENCE [LARGE SCALE GENOMIC DNA]</scope>
    <source>
        <strain evidence="2">cv. B73</strain>
    </source>
</reference>
<dbReference type="Gramene" id="Zm00001eb181830_T001">
    <property type="protein sequence ID" value="Zm00001eb181830_P001"/>
    <property type="gene ID" value="Zm00001eb181830"/>
</dbReference>
<dbReference type="Proteomes" id="UP000007305">
    <property type="component" value="Chromosome 4"/>
</dbReference>
<evidence type="ECO:0000256" key="1">
    <source>
        <dbReference type="SAM" id="Phobius"/>
    </source>
</evidence>
<dbReference type="InParanoid" id="A0A804NS15"/>
<sequence>MPLHSSSGSIDTFFGVLVAVLPLTLVSYVFSRVCAGHAEGPKERVTARHGGKLLPVIGTVLRPVDDELRIRGEVQSRREIPGCPRPPAPGFFPERDLRARPNVRIPITGAGRC</sequence>
<keyword evidence="3" id="KW-1185">Reference proteome</keyword>
<feature type="transmembrane region" description="Helical" evidence="1">
    <location>
        <begin position="12"/>
        <end position="30"/>
    </location>
</feature>
<reference evidence="3" key="1">
    <citation type="journal article" date="2009" name="Science">
        <title>The B73 maize genome: complexity, diversity, and dynamics.</title>
        <authorList>
            <person name="Schnable P.S."/>
            <person name="Ware D."/>
            <person name="Fulton R.S."/>
            <person name="Stein J.C."/>
            <person name="Wei F."/>
            <person name="Pasternak S."/>
            <person name="Liang C."/>
            <person name="Zhang J."/>
            <person name="Fulton L."/>
            <person name="Graves T.A."/>
            <person name="Minx P."/>
            <person name="Reily A.D."/>
            <person name="Courtney L."/>
            <person name="Kruchowski S.S."/>
            <person name="Tomlinson C."/>
            <person name="Strong C."/>
            <person name="Delehaunty K."/>
            <person name="Fronick C."/>
            <person name="Courtney B."/>
            <person name="Rock S.M."/>
            <person name="Belter E."/>
            <person name="Du F."/>
            <person name="Kim K."/>
            <person name="Abbott R.M."/>
            <person name="Cotton M."/>
            <person name="Levy A."/>
            <person name="Marchetto P."/>
            <person name="Ochoa K."/>
            <person name="Jackson S.M."/>
            <person name="Gillam B."/>
            <person name="Chen W."/>
            <person name="Yan L."/>
            <person name="Higginbotham J."/>
            <person name="Cardenas M."/>
            <person name="Waligorski J."/>
            <person name="Applebaum E."/>
            <person name="Phelps L."/>
            <person name="Falcone J."/>
            <person name="Kanchi K."/>
            <person name="Thane T."/>
            <person name="Scimone A."/>
            <person name="Thane N."/>
            <person name="Henke J."/>
            <person name="Wang T."/>
            <person name="Ruppert J."/>
            <person name="Shah N."/>
            <person name="Rotter K."/>
            <person name="Hodges J."/>
            <person name="Ingenthron E."/>
            <person name="Cordes M."/>
            <person name="Kohlberg S."/>
            <person name="Sgro J."/>
            <person name="Delgado B."/>
            <person name="Mead K."/>
            <person name="Chinwalla A."/>
            <person name="Leonard S."/>
            <person name="Crouse K."/>
            <person name="Collura K."/>
            <person name="Kudrna D."/>
            <person name="Currie J."/>
            <person name="He R."/>
            <person name="Angelova A."/>
            <person name="Rajasekar S."/>
            <person name="Mueller T."/>
            <person name="Lomeli R."/>
            <person name="Scara G."/>
            <person name="Ko A."/>
            <person name="Delaney K."/>
            <person name="Wissotski M."/>
            <person name="Lopez G."/>
            <person name="Campos D."/>
            <person name="Braidotti M."/>
            <person name="Ashley E."/>
            <person name="Golser W."/>
            <person name="Kim H."/>
            <person name="Lee S."/>
            <person name="Lin J."/>
            <person name="Dujmic Z."/>
            <person name="Kim W."/>
            <person name="Talag J."/>
            <person name="Zuccolo A."/>
            <person name="Fan C."/>
            <person name="Sebastian A."/>
            <person name="Kramer M."/>
            <person name="Spiegel L."/>
            <person name="Nascimento L."/>
            <person name="Zutavern T."/>
            <person name="Miller B."/>
            <person name="Ambroise C."/>
            <person name="Muller S."/>
            <person name="Spooner W."/>
            <person name="Narechania A."/>
            <person name="Ren L."/>
            <person name="Wei S."/>
            <person name="Kumari S."/>
            <person name="Faga B."/>
            <person name="Levy M.J."/>
            <person name="McMahan L."/>
            <person name="Van Buren P."/>
            <person name="Vaughn M.W."/>
            <person name="Ying K."/>
            <person name="Yeh C.-T."/>
            <person name="Emrich S.J."/>
            <person name="Jia Y."/>
            <person name="Kalyanaraman A."/>
            <person name="Hsia A.-P."/>
            <person name="Barbazuk W.B."/>
            <person name="Baucom R.S."/>
            <person name="Brutnell T.P."/>
            <person name="Carpita N.C."/>
            <person name="Chaparro C."/>
            <person name="Chia J.-M."/>
            <person name="Deragon J.-M."/>
            <person name="Estill J.C."/>
            <person name="Fu Y."/>
            <person name="Jeddeloh J.A."/>
            <person name="Han Y."/>
            <person name="Lee H."/>
            <person name="Li P."/>
            <person name="Lisch D.R."/>
            <person name="Liu S."/>
            <person name="Liu Z."/>
            <person name="Nagel D.H."/>
            <person name="McCann M.C."/>
            <person name="SanMiguel P."/>
            <person name="Myers A.M."/>
            <person name="Nettleton D."/>
            <person name="Nguyen J."/>
            <person name="Penning B.W."/>
            <person name="Ponnala L."/>
            <person name="Schneider K.L."/>
            <person name="Schwartz D.C."/>
            <person name="Sharma A."/>
            <person name="Soderlund C."/>
            <person name="Springer N.M."/>
            <person name="Sun Q."/>
            <person name="Wang H."/>
            <person name="Waterman M."/>
            <person name="Westerman R."/>
            <person name="Wolfgruber T.K."/>
            <person name="Yang L."/>
            <person name="Yu Y."/>
            <person name="Zhang L."/>
            <person name="Zhou S."/>
            <person name="Zhu Q."/>
            <person name="Bennetzen J.L."/>
            <person name="Dawe R.K."/>
            <person name="Jiang J."/>
            <person name="Jiang N."/>
            <person name="Presting G.G."/>
            <person name="Wessler S.R."/>
            <person name="Aluru S."/>
            <person name="Martienssen R.A."/>
            <person name="Clifton S.W."/>
            <person name="McCombie W.R."/>
            <person name="Wing R.A."/>
            <person name="Wilson R.K."/>
        </authorList>
    </citation>
    <scope>NUCLEOTIDE SEQUENCE [LARGE SCALE GENOMIC DNA]</scope>
    <source>
        <strain evidence="3">cv. B73</strain>
    </source>
</reference>
<protein>
    <submittedName>
        <fullName evidence="2">Uncharacterized protein</fullName>
    </submittedName>
</protein>
<keyword evidence="1" id="KW-1133">Transmembrane helix</keyword>
<dbReference type="AlphaFoldDB" id="A0A804NS15"/>